<name>A0A210PZ95_MIZYE</name>
<dbReference type="GO" id="GO:0006937">
    <property type="term" value="P:regulation of muscle contraction"/>
    <property type="evidence" value="ECO:0007669"/>
    <property type="project" value="TreeGrafter"/>
</dbReference>
<evidence type="ECO:0000256" key="4">
    <source>
        <dbReference type="ARBA" id="ARBA00022989"/>
    </source>
</evidence>
<comment type="similarity">
    <text evidence="2">Belongs to the unc-93 family.</text>
</comment>
<dbReference type="SUPFAM" id="SSF103473">
    <property type="entry name" value="MFS general substrate transporter"/>
    <property type="match status" value="1"/>
</dbReference>
<feature type="transmembrane region" description="Helical" evidence="6">
    <location>
        <begin position="20"/>
        <end position="41"/>
    </location>
</feature>
<sequence length="399" mass="44185">MVCSSMFLSSVFIDRLGQKVTMCIAMSMYVIFMAANLYPVWGTMVPAALLCGLAAGPLWASQSSFLSQLSRCYATNTNTKPKDSLSYFFGIFYMCVNASKISGNLLASIVLKQDERSNRSMTREEIEDCVANKQDAVDNATTLERPDDTMIYSICGTWIGLAIVGIIVLVFLTPMTADGDISKGRKRKPIFSKFLAAANHCWNSKLQKLMIPMTLYFGIASGFLTADFTKSIIGCTFGIHTVGDFMLCHGICNTVSASLLGHLVKHFGHLPFFTITFLCYGGVQAILIVWKPGTEHVYIFFIFAGMWGVADAILKTQVLAMYGHLFADNTEAAFGNYFVFEATGFIISFSYSTFVSTDIKLYILLVLLVCSAISYYTVEYIDRKYNTRRDVDNDGTSIS</sequence>
<evidence type="ECO:0000256" key="2">
    <source>
        <dbReference type="ARBA" id="ARBA00009172"/>
    </source>
</evidence>
<feature type="transmembrane region" description="Helical" evidence="6">
    <location>
        <begin position="151"/>
        <end position="177"/>
    </location>
</feature>
<feature type="transmembrane region" description="Helical" evidence="6">
    <location>
        <begin position="334"/>
        <end position="353"/>
    </location>
</feature>
<dbReference type="EMBL" id="NEDP02005354">
    <property type="protein sequence ID" value="OWF41804.1"/>
    <property type="molecule type" value="Genomic_DNA"/>
</dbReference>
<feature type="transmembrane region" description="Helical" evidence="6">
    <location>
        <begin position="87"/>
        <end position="111"/>
    </location>
</feature>
<evidence type="ECO:0000313" key="7">
    <source>
        <dbReference type="EMBL" id="OWF41804.1"/>
    </source>
</evidence>
<keyword evidence="5 6" id="KW-0472">Membrane</keyword>
<proteinExistence type="inferred from homology"/>
<accession>A0A210PZ95</accession>
<dbReference type="OrthoDB" id="78663at2759"/>
<dbReference type="PANTHER" id="PTHR19444">
    <property type="entry name" value="UNC-93 RELATED"/>
    <property type="match status" value="1"/>
</dbReference>
<keyword evidence="4 6" id="KW-1133">Transmembrane helix</keyword>
<evidence type="ECO:0000256" key="3">
    <source>
        <dbReference type="ARBA" id="ARBA00022692"/>
    </source>
</evidence>
<comment type="caution">
    <text evidence="7">The sequence shown here is derived from an EMBL/GenBank/DDBJ whole genome shotgun (WGS) entry which is preliminary data.</text>
</comment>
<keyword evidence="3 6" id="KW-0812">Transmembrane</keyword>
<dbReference type="InterPro" id="IPR036259">
    <property type="entry name" value="MFS_trans_sf"/>
</dbReference>
<feature type="transmembrane region" description="Helical" evidence="6">
    <location>
        <begin position="296"/>
        <end position="314"/>
    </location>
</feature>
<dbReference type="Proteomes" id="UP000242188">
    <property type="component" value="Unassembled WGS sequence"/>
</dbReference>
<dbReference type="Gene3D" id="1.20.1250.20">
    <property type="entry name" value="MFS general substrate transporter like domains"/>
    <property type="match status" value="1"/>
</dbReference>
<evidence type="ECO:0000256" key="5">
    <source>
        <dbReference type="ARBA" id="ARBA00023136"/>
    </source>
</evidence>
<dbReference type="GO" id="GO:0005886">
    <property type="term" value="C:plasma membrane"/>
    <property type="evidence" value="ECO:0007669"/>
    <property type="project" value="TreeGrafter"/>
</dbReference>
<evidence type="ECO:0000256" key="1">
    <source>
        <dbReference type="ARBA" id="ARBA00004141"/>
    </source>
</evidence>
<dbReference type="GO" id="GO:0015459">
    <property type="term" value="F:potassium channel regulator activity"/>
    <property type="evidence" value="ECO:0007669"/>
    <property type="project" value="TreeGrafter"/>
</dbReference>
<organism evidence="7 8">
    <name type="scientific">Mizuhopecten yessoensis</name>
    <name type="common">Japanese scallop</name>
    <name type="synonym">Patinopecten yessoensis</name>
    <dbReference type="NCBI Taxonomy" id="6573"/>
    <lineage>
        <taxon>Eukaryota</taxon>
        <taxon>Metazoa</taxon>
        <taxon>Spiralia</taxon>
        <taxon>Lophotrochozoa</taxon>
        <taxon>Mollusca</taxon>
        <taxon>Bivalvia</taxon>
        <taxon>Autobranchia</taxon>
        <taxon>Pteriomorphia</taxon>
        <taxon>Pectinida</taxon>
        <taxon>Pectinoidea</taxon>
        <taxon>Pectinidae</taxon>
        <taxon>Mizuhopecten</taxon>
    </lineage>
</organism>
<feature type="transmembrane region" description="Helical" evidence="6">
    <location>
        <begin position="359"/>
        <end position="378"/>
    </location>
</feature>
<keyword evidence="8" id="KW-1185">Reference proteome</keyword>
<dbReference type="GO" id="GO:0043266">
    <property type="term" value="P:regulation of potassium ion transport"/>
    <property type="evidence" value="ECO:0007669"/>
    <property type="project" value="TreeGrafter"/>
</dbReference>
<dbReference type="PANTHER" id="PTHR19444:SF11">
    <property type="entry name" value="UNC93-LIKE PROTEIN"/>
    <property type="match status" value="1"/>
</dbReference>
<dbReference type="InterPro" id="IPR051951">
    <property type="entry name" value="UNC-93_regulatory"/>
</dbReference>
<evidence type="ECO:0000313" key="8">
    <source>
        <dbReference type="Proteomes" id="UP000242188"/>
    </source>
</evidence>
<reference evidence="7 8" key="1">
    <citation type="journal article" date="2017" name="Nat. Ecol. Evol.">
        <title>Scallop genome provides insights into evolution of bilaterian karyotype and development.</title>
        <authorList>
            <person name="Wang S."/>
            <person name="Zhang J."/>
            <person name="Jiao W."/>
            <person name="Li J."/>
            <person name="Xun X."/>
            <person name="Sun Y."/>
            <person name="Guo X."/>
            <person name="Huan P."/>
            <person name="Dong B."/>
            <person name="Zhang L."/>
            <person name="Hu X."/>
            <person name="Sun X."/>
            <person name="Wang J."/>
            <person name="Zhao C."/>
            <person name="Wang Y."/>
            <person name="Wang D."/>
            <person name="Huang X."/>
            <person name="Wang R."/>
            <person name="Lv J."/>
            <person name="Li Y."/>
            <person name="Zhang Z."/>
            <person name="Liu B."/>
            <person name="Lu W."/>
            <person name="Hui Y."/>
            <person name="Liang J."/>
            <person name="Zhou Z."/>
            <person name="Hou R."/>
            <person name="Li X."/>
            <person name="Liu Y."/>
            <person name="Li H."/>
            <person name="Ning X."/>
            <person name="Lin Y."/>
            <person name="Zhao L."/>
            <person name="Xing Q."/>
            <person name="Dou J."/>
            <person name="Li Y."/>
            <person name="Mao J."/>
            <person name="Guo H."/>
            <person name="Dou H."/>
            <person name="Li T."/>
            <person name="Mu C."/>
            <person name="Jiang W."/>
            <person name="Fu Q."/>
            <person name="Fu X."/>
            <person name="Miao Y."/>
            <person name="Liu J."/>
            <person name="Yu Q."/>
            <person name="Li R."/>
            <person name="Liao H."/>
            <person name="Li X."/>
            <person name="Kong Y."/>
            <person name="Jiang Z."/>
            <person name="Chourrout D."/>
            <person name="Li R."/>
            <person name="Bao Z."/>
        </authorList>
    </citation>
    <scope>NUCLEOTIDE SEQUENCE [LARGE SCALE GENOMIC DNA]</scope>
    <source>
        <strain evidence="7 8">PY_sf001</strain>
    </source>
</reference>
<dbReference type="InterPro" id="IPR010291">
    <property type="entry name" value="Ion_channel_UNC-93"/>
</dbReference>
<comment type="subcellular location">
    <subcellularLocation>
        <location evidence="1">Membrane</location>
        <topology evidence="1">Multi-pass membrane protein</topology>
    </subcellularLocation>
</comment>
<dbReference type="AlphaFoldDB" id="A0A210PZ95"/>
<gene>
    <name evidence="7" type="ORF">KP79_PYT14031</name>
</gene>
<dbReference type="Pfam" id="PF05978">
    <property type="entry name" value="UNC-93"/>
    <property type="match status" value="1"/>
</dbReference>
<dbReference type="GO" id="GO:0055120">
    <property type="term" value="C:striated muscle dense body"/>
    <property type="evidence" value="ECO:0007669"/>
    <property type="project" value="TreeGrafter"/>
</dbReference>
<evidence type="ECO:0000256" key="6">
    <source>
        <dbReference type="SAM" id="Phobius"/>
    </source>
</evidence>
<feature type="transmembrane region" description="Helical" evidence="6">
    <location>
        <begin position="270"/>
        <end position="290"/>
    </location>
</feature>
<protein>
    <submittedName>
        <fullName evidence="7">Protein unc-93-like A</fullName>
    </submittedName>
</protein>